<dbReference type="SUPFAM" id="SSF47203">
    <property type="entry name" value="Acyl-CoA dehydrogenase C-terminal domain-like"/>
    <property type="match status" value="1"/>
</dbReference>
<keyword evidence="3" id="KW-0285">Flavoprotein</keyword>
<dbReference type="Pfam" id="PF02771">
    <property type="entry name" value="Acyl-CoA_dh_N"/>
    <property type="match status" value="1"/>
</dbReference>
<dbReference type="PANTHER" id="PTHR43884">
    <property type="entry name" value="ACYL-COA DEHYDROGENASE"/>
    <property type="match status" value="1"/>
</dbReference>
<evidence type="ECO:0000313" key="10">
    <source>
        <dbReference type="Proteomes" id="UP000013966"/>
    </source>
</evidence>
<comment type="similarity">
    <text evidence="2">Belongs to the acyl-CoA dehydrogenase family.</text>
</comment>
<evidence type="ECO:0000256" key="4">
    <source>
        <dbReference type="ARBA" id="ARBA00022827"/>
    </source>
</evidence>
<evidence type="ECO:0000256" key="1">
    <source>
        <dbReference type="ARBA" id="ARBA00001974"/>
    </source>
</evidence>
<evidence type="ECO:0000313" key="9">
    <source>
        <dbReference type="EMBL" id="BAN27619.1"/>
    </source>
</evidence>
<reference evidence="9 10" key="1">
    <citation type="journal article" date="2013" name="Genome Announc.">
        <title>Complete Genome Sequence of Burkholderia sp. Strain RPE64, Bacterial Symbiont of the Bean Bug Riptortus pedestris.</title>
        <authorList>
            <person name="Shibata T.F."/>
            <person name="Maeda T."/>
            <person name="Nikoh N."/>
            <person name="Yamaguchi K."/>
            <person name="Oshima K."/>
            <person name="Hattori M."/>
            <person name="Nishiyama T."/>
            <person name="Hasebe M."/>
            <person name="Fukatsu T."/>
            <person name="Kikuchi Y."/>
            <person name="Shigenobu S."/>
        </authorList>
    </citation>
    <scope>NUCLEOTIDE SEQUENCE [LARGE SCALE GENOMIC DNA]</scope>
    <source>
        <plasmid evidence="9 10">p1</plasmid>
    </source>
</reference>
<feature type="domain" description="Acyl-CoA dehydrogenase/oxidase C-terminal" evidence="6">
    <location>
        <begin position="251"/>
        <end position="398"/>
    </location>
</feature>
<sequence length="399" mass="44937">MPTMPDRPALRTQSIDEERPVEVKRNVYREDHEMLRDTARRFFERECLPRQAQWDEAGCVDRETWLKAGREGLLCVTVPEEYGGGGGDFGHSAIVAEELHRAGVSGFSYSVHSDITAPYIARLGTEEQKRKWLPPICRGEKILAIAMTEPGTGSDLKSIRTTAVRDGDDYVINGSKTFISNGLNCDMVVVVCKTDPSAGAKGVSLIMVETDRAGFRRGRKLEKVGQAAADTAELFFDNVRVPASNLIGNENGGFIHLMEELPQERLIIAVYCAAKLERQLELTLQYVKDRRAFNQTVWDFQNTKFKLADVKAQAVAVRTLVDYYIREHMERKLTLQEAAIAKLFATEAMWKCIDEMVQLHGGYGYMLEYPIARAFADMRVTRIFGGTSEVLRDLISRKL</sequence>
<geneLocation type="plasmid" evidence="9 10">
    <name>p1</name>
</geneLocation>
<dbReference type="Proteomes" id="UP000013966">
    <property type="component" value="Plasmid p1"/>
</dbReference>
<dbReference type="PROSITE" id="PS00073">
    <property type="entry name" value="ACYL_COA_DH_2"/>
    <property type="match status" value="1"/>
</dbReference>
<dbReference type="FunFam" id="2.40.110.10:FF:000002">
    <property type="entry name" value="Acyl-CoA dehydrogenase fadE12"/>
    <property type="match status" value="1"/>
</dbReference>
<name>R4WSR2_9BURK</name>
<feature type="domain" description="Acyl-CoA dehydrogenase/oxidase N-terminal" evidence="8">
    <location>
        <begin position="30"/>
        <end position="140"/>
    </location>
</feature>
<keyword evidence="9" id="KW-0614">Plasmid</keyword>
<dbReference type="Pfam" id="PF00441">
    <property type="entry name" value="Acyl-CoA_dh_1"/>
    <property type="match status" value="1"/>
</dbReference>
<dbReference type="GO" id="GO:0050660">
    <property type="term" value="F:flavin adenine dinucleotide binding"/>
    <property type="evidence" value="ECO:0007669"/>
    <property type="project" value="InterPro"/>
</dbReference>
<dbReference type="PATRIC" id="fig|758793.3.peg.5826"/>
<dbReference type="GO" id="GO:0003995">
    <property type="term" value="F:acyl-CoA dehydrogenase activity"/>
    <property type="evidence" value="ECO:0007669"/>
    <property type="project" value="InterPro"/>
</dbReference>
<keyword evidence="10" id="KW-1185">Reference proteome</keyword>
<dbReference type="InterPro" id="IPR009100">
    <property type="entry name" value="AcylCoA_DH/oxidase_NM_dom_sf"/>
</dbReference>
<dbReference type="InterPro" id="IPR006089">
    <property type="entry name" value="Acyl-CoA_DH_CS"/>
</dbReference>
<dbReference type="SUPFAM" id="SSF56645">
    <property type="entry name" value="Acyl-CoA dehydrogenase NM domain-like"/>
    <property type="match status" value="1"/>
</dbReference>
<dbReference type="InterPro" id="IPR009075">
    <property type="entry name" value="AcylCo_DH/oxidase_C"/>
</dbReference>
<dbReference type="PANTHER" id="PTHR43884:SF12">
    <property type="entry name" value="ISOVALERYL-COA DEHYDROGENASE, MITOCHONDRIAL-RELATED"/>
    <property type="match status" value="1"/>
</dbReference>
<dbReference type="HOGENOM" id="CLU_018204_0_2_4"/>
<dbReference type="Gene3D" id="1.10.540.10">
    <property type="entry name" value="Acyl-CoA dehydrogenase/oxidase, N-terminal domain"/>
    <property type="match status" value="1"/>
</dbReference>
<evidence type="ECO:0000256" key="5">
    <source>
        <dbReference type="ARBA" id="ARBA00023002"/>
    </source>
</evidence>
<organism evidence="9 10">
    <name type="scientific">Caballeronia insecticola</name>
    <dbReference type="NCBI Taxonomy" id="758793"/>
    <lineage>
        <taxon>Bacteria</taxon>
        <taxon>Pseudomonadati</taxon>
        <taxon>Pseudomonadota</taxon>
        <taxon>Betaproteobacteria</taxon>
        <taxon>Burkholderiales</taxon>
        <taxon>Burkholderiaceae</taxon>
        <taxon>Caballeronia</taxon>
    </lineage>
</organism>
<evidence type="ECO:0000259" key="8">
    <source>
        <dbReference type="Pfam" id="PF02771"/>
    </source>
</evidence>
<protein>
    <submittedName>
        <fullName evidence="9">Putative acyl-CoA dehydrogenase</fullName>
    </submittedName>
</protein>
<dbReference type="FunFam" id="1.10.540.10:FF:000009">
    <property type="entry name" value="Probable acyl-CoA dehydrogenase"/>
    <property type="match status" value="1"/>
</dbReference>
<feature type="domain" description="Acyl-CoA oxidase/dehydrogenase middle" evidence="7">
    <location>
        <begin position="144"/>
        <end position="239"/>
    </location>
</feature>
<evidence type="ECO:0000256" key="3">
    <source>
        <dbReference type="ARBA" id="ARBA00022630"/>
    </source>
</evidence>
<dbReference type="Gene3D" id="2.40.110.10">
    <property type="entry name" value="Butyryl-CoA Dehydrogenase, subunit A, domain 2"/>
    <property type="match status" value="1"/>
</dbReference>
<keyword evidence="4" id="KW-0274">FAD</keyword>
<accession>R4WSR2</accession>
<dbReference type="AlphaFoldDB" id="R4WSR2"/>
<gene>
    <name evidence="9" type="ORF">BRPE64_DCDS06830</name>
</gene>
<dbReference type="EMBL" id="AP013061">
    <property type="protein sequence ID" value="BAN27619.1"/>
    <property type="molecule type" value="Genomic_DNA"/>
</dbReference>
<dbReference type="Pfam" id="PF02770">
    <property type="entry name" value="Acyl-CoA_dh_M"/>
    <property type="match status" value="1"/>
</dbReference>
<evidence type="ECO:0000259" key="6">
    <source>
        <dbReference type="Pfam" id="PF00441"/>
    </source>
</evidence>
<evidence type="ECO:0000259" key="7">
    <source>
        <dbReference type="Pfam" id="PF02770"/>
    </source>
</evidence>
<dbReference type="InterPro" id="IPR013786">
    <property type="entry name" value="AcylCoA_DH/ox_N"/>
</dbReference>
<dbReference type="InterPro" id="IPR006091">
    <property type="entry name" value="Acyl-CoA_Oxase/DH_mid-dom"/>
</dbReference>
<dbReference type="KEGG" id="buo:BRPE64_DCDS06830"/>
<dbReference type="FunFam" id="1.20.140.10:FF:000001">
    <property type="entry name" value="Acyl-CoA dehydrogenase"/>
    <property type="match status" value="1"/>
</dbReference>
<dbReference type="Gene3D" id="1.20.140.10">
    <property type="entry name" value="Butyryl-CoA Dehydrogenase, subunit A, domain 3"/>
    <property type="match status" value="1"/>
</dbReference>
<evidence type="ECO:0000256" key="2">
    <source>
        <dbReference type="ARBA" id="ARBA00009347"/>
    </source>
</evidence>
<proteinExistence type="inferred from homology"/>
<dbReference type="InterPro" id="IPR036250">
    <property type="entry name" value="AcylCo_DH-like_C"/>
</dbReference>
<comment type="cofactor">
    <cofactor evidence="1">
        <name>FAD</name>
        <dbReference type="ChEBI" id="CHEBI:57692"/>
    </cofactor>
</comment>
<reference evidence="9 10" key="2">
    <citation type="journal article" date="2018" name="Int. J. Syst. Evol. Microbiol.">
        <title>Burkholderia insecticola sp. nov., a gut symbiotic bacterium of the bean bug Riptortus pedestris.</title>
        <authorList>
            <person name="Takeshita K."/>
            <person name="Tamaki H."/>
            <person name="Ohbayashi T."/>
            <person name="Meng X.-Y."/>
            <person name="Sone T."/>
            <person name="Mitani Y."/>
            <person name="Peeters C."/>
            <person name="Kikuchi Y."/>
            <person name="Vandamme P."/>
        </authorList>
    </citation>
    <scope>NUCLEOTIDE SEQUENCE [LARGE SCALE GENOMIC DNA]</scope>
    <source>
        <strain evidence="9">RPE64</strain>
        <plasmid evidence="9 10">p1</plasmid>
    </source>
</reference>
<dbReference type="InterPro" id="IPR046373">
    <property type="entry name" value="Acyl-CoA_Oxase/DH_mid-dom_sf"/>
</dbReference>
<keyword evidence="5" id="KW-0560">Oxidoreductase</keyword>
<dbReference type="InterPro" id="IPR037069">
    <property type="entry name" value="AcylCoA_DH/ox_N_sf"/>
</dbReference>